<dbReference type="Proteomes" id="UP000242457">
    <property type="component" value="Unassembled WGS sequence"/>
</dbReference>
<evidence type="ECO:0000256" key="5">
    <source>
        <dbReference type="ARBA" id="ARBA00023274"/>
    </source>
</evidence>
<evidence type="ECO:0000256" key="3">
    <source>
        <dbReference type="ARBA" id="ARBA00022980"/>
    </source>
</evidence>
<dbReference type="PANTHER" id="PTHR31542:SF1">
    <property type="entry name" value="LARGE RIBOSOMAL SUBUNIT PROTEIN ML50"/>
    <property type="match status" value="1"/>
</dbReference>
<evidence type="ECO:0000256" key="2">
    <source>
        <dbReference type="ARBA" id="ARBA00008860"/>
    </source>
</evidence>
<protein>
    <recommendedName>
        <fullName evidence="6">Large ribosomal subunit protein mL50</fullName>
    </recommendedName>
    <alternativeName>
        <fullName evidence="7">39S ribosomal protein L50, mitochondrial</fullName>
    </alternativeName>
</protein>
<dbReference type="AlphaFoldDB" id="A0A2A3ELR9"/>
<keyword evidence="3 8" id="KW-0689">Ribosomal protein</keyword>
<evidence type="ECO:0000256" key="4">
    <source>
        <dbReference type="ARBA" id="ARBA00023128"/>
    </source>
</evidence>
<evidence type="ECO:0000256" key="7">
    <source>
        <dbReference type="ARBA" id="ARBA00035398"/>
    </source>
</evidence>
<dbReference type="OrthoDB" id="9939609at2759"/>
<keyword evidence="9" id="KW-1185">Reference proteome</keyword>
<comment type="subcellular location">
    <subcellularLocation>
        <location evidence="1">Mitochondrion</location>
    </subcellularLocation>
</comment>
<accession>A0A2A3ELR9</accession>
<gene>
    <name evidence="8" type="ORF">APICC_02018</name>
</gene>
<dbReference type="Pfam" id="PF10501">
    <property type="entry name" value="Ribosomal_L50"/>
    <property type="match status" value="1"/>
</dbReference>
<comment type="similarity">
    <text evidence="2">Belongs to the mitochondrion-specific ribosomal protein mL50 family.</text>
</comment>
<evidence type="ECO:0000256" key="1">
    <source>
        <dbReference type="ARBA" id="ARBA00004173"/>
    </source>
</evidence>
<evidence type="ECO:0000256" key="6">
    <source>
        <dbReference type="ARBA" id="ARBA00035183"/>
    </source>
</evidence>
<keyword evidence="4" id="KW-0496">Mitochondrion</keyword>
<name>A0A2A3ELR9_APICC</name>
<proteinExistence type="inferred from homology"/>
<dbReference type="STRING" id="94128.A0A2A3ELR9"/>
<dbReference type="GO" id="GO:0005762">
    <property type="term" value="C:mitochondrial large ribosomal subunit"/>
    <property type="evidence" value="ECO:0007669"/>
    <property type="project" value="TreeGrafter"/>
</dbReference>
<keyword evidence="5" id="KW-0687">Ribonucleoprotein</keyword>
<evidence type="ECO:0000313" key="9">
    <source>
        <dbReference type="Proteomes" id="UP000242457"/>
    </source>
</evidence>
<dbReference type="EMBL" id="KZ288219">
    <property type="protein sequence ID" value="PBC32222.1"/>
    <property type="molecule type" value="Genomic_DNA"/>
</dbReference>
<reference evidence="8 9" key="1">
    <citation type="submission" date="2014-07" db="EMBL/GenBank/DDBJ databases">
        <title>Genomic and transcriptomic analysis on Apis cerana provide comprehensive insights into honey bee biology.</title>
        <authorList>
            <person name="Diao Q."/>
            <person name="Sun L."/>
            <person name="Zheng H."/>
            <person name="Zheng H."/>
            <person name="Xu S."/>
            <person name="Wang S."/>
            <person name="Zeng Z."/>
            <person name="Hu F."/>
            <person name="Su S."/>
            <person name="Wu J."/>
        </authorList>
    </citation>
    <scope>NUCLEOTIDE SEQUENCE [LARGE SCALE GENOMIC DNA]</scope>
    <source>
        <tissue evidence="8">Pupae without intestine</tissue>
    </source>
</reference>
<organism evidence="8 9">
    <name type="scientific">Apis cerana cerana</name>
    <name type="common">Oriental honeybee</name>
    <dbReference type="NCBI Taxonomy" id="94128"/>
    <lineage>
        <taxon>Eukaryota</taxon>
        <taxon>Metazoa</taxon>
        <taxon>Ecdysozoa</taxon>
        <taxon>Arthropoda</taxon>
        <taxon>Hexapoda</taxon>
        <taxon>Insecta</taxon>
        <taxon>Pterygota</taxon>
        <taxon>Neoptera</taxon>
        <taxon>Endopterygota</taxon>
        <taxon>Hymenoptera</taxon>
        <taxon>Apocrita</taxon>
        <taxon>Aculeata</taxon>
        <taxon>Apoidea</taxon>
        <taxon>Anthophila</taxon>
        <taxon>Apidae</taxon>
        <taxon>Apis</taxon>
    </lineage>
</organism>
<dbReference type="InterPro" id="IPR018305">
    <property type="entry name" value="Ribosomal_m50"/>
</dbReference>
<sequence length="246" mass="28921">MPNINEDIEETIQSHFYSNRECFDCQIFLRTLKKQTKSIVIREKTIFTKIILFTKGKGAIYTPDIGAPIFETSCRQVEVYEESIYINRLIFDCYRFLRYQKEYNPPEDVCNRINKICEKQQISTVDETKIEDPLQRFNLFLACEEELQHPITNAVLCHIETIGDLKNYYKTPVGNVTPLDAMRSMDLPKNLHINYEYIRFHPDTDTLFNGQTAFPKSSTLVTGLKYKKKYPGHYQDNPFLDNMLKV</sequence>
<evidence type="ECO:0000313" key="8">
    <source>
        <dbReference type="EMBL" id="PBC32222.1"/>
    </source>
</evidence>
<dbReference type="PANTHER" id="PTHR31542">
    <property type="entry name" value="39A RIBOSOMAL PROTEIN L50, MITOCHONDRIAL"/>
    <property type="match status" value="1"/>
</dbReference>